<dbReference type="Pfam" id="PF00128">
    <property type="entry name" value="Alpha-amylase"/>
    <property type="match status" value="1"/>
</dbReference>
<dbReference type="SMART" id="SM00642">
    <property type="entry name" value="Aamy"/>
    <property type="match status" value="1"/>
</dbReference>
<dbReference type="Proteomes" id="UP000885986">
    <property type="component" value="Unassembled WGS sequence"/>
</dbReference>
<dbReference type="GO" id="GO:0030980">
    <property type="term" value="P:alpha-glucan catabolic process"/>
    <property type="evidence" value="ECO:0007669"/>
    <property type="project" value="TreeGrafter"/>
</dbReference>
<evidence type="ECO:0000259" key="1">
    <source>
        <dbReference type="SMART" id="SM00642"/>
    </source>
</evidence>
<reference evidence="2" key="1">
    <citation type="journal article" date="2020" name="mSystems">
        <title>Genome- and Community-Level Interaction Insights into Carbon Utilization and Element Cycling Functions of Hydrothermarchaeota in Hydrothermal Sediment.</title>
        <authorList>
            <person name="Zhou Z."/>
            <person name="Liu Y."/>
            <person name="Xu W."/>
            <person name="Pan J."/>
            <person name="Luo Z.H."/>
            <person name="Li M."/>
        </authorList>
    </citation>
    <scope>NUCLEOTIDE SEQUENCE [LARGE SCALE GENOMIC DNA]</scope>
    <source>
        <strain evidence="2">SpSt-1224</strain>
    </source>
</reference>
<dbReference type="GO" id="GO:0005992">
    <property type="term" value="P:trehalose biosynthetic process"/>
    <property type="evidence" value="ECO:0007669"/>
    <property type="project" value="TreeGrafter"/>
</dbReference>
<comment type="caution">
    <text evidence="2">The sequence shown here is derived from an EMBL/GenBank/DDBJ whole genome shotgun (WGS) entry which is preliminary data.</text>
</comment>
<dbReference type="InterPro" id="IPR017853">
    <property type="entry name" value="GH"/>
</dbReference>
<name>A0A7C2XZG3_9BACT</name>
<protein>
    <submittedName>
        <fullName evidence="2">Malto-oligosyltrehalose synthase</fullName>
    </submittedName>
</protein>
<dbReference type="AlphaFoldDB" id="A0A7C2XZG3"/>
<proteinExistence type="predicted"/>
<dbReference type="GO" id="GO:0047470">
    <property type="term" value="F:(1,4)-alpha-D-glucan 1-alpha-D-glucosylmutase activity"/>
    <property type="evidence" value="ECO:0007669"/>
    <property type="project" value="TreeGrafter"/>
</dbReference>
<dbReference type="SUPFAM" id="SSF51445">
    <property type="entry name" value="(Trans)glycosidases"/>
    <property type="match status" value="1"/>
</dbReference>
<dbReference type="NCBIfam" id="TIGR02401">
    <property type="entry name" value="trehalose_TreY"/>
    <property type="match status" value="1"/>
</dbReference>
<sequence>MKHSSGDKIGQERAGPKPVATYRVQLRAEFGFAAAAELVPYLAELGVSHLYTSPCLQAAAGSSHGYDVVDPGRVNVELGGERQHRRLQQVLHRAGLGRVIDLVPNHMAIAGRQNPWWWDVLENGPSSPWAAFFDVDWESSEDRWPNKVLLPVLGDHYGRVLEAGELHLAQADGAFTLHYHEHSFPIDPASLAGLLTAAAEACGSELLGFIADSCARLPRPTVTGRRAVNRRHRDKVVIQQLLAPLCRRSPAPERENNRPLTPRAAITAEVARLNRDPDALDALLDNQNYRLAFWRAAGRDLGYRRFFDINSLAGLRIENEEVFTATHALPLAWVREGSVQGLRIDHPDGLRDPAEYCRRLRQQCPEALIWLEKILEPGEELPADWPVNGTTGYDFLNLVGGLLLDPAGEAELTAFYREFTGEIADFPALVRECKRQVITELLGSELNRLTSLLVAVCERHRCHRDYTRHELHEALRQLAANFPVYRSYVSIRPATRGKTGKTRRLASKIDRHYIRRAVAAAVADNPELDPELLRFLGKILGLEIDGELEGELALRFQQFTGPAMAKGVEDTAFYRYHRLLCLNEVGGDPGRFGVVPTDFHRRAAEALARRPLSMLAGSTHDTKRGEDCRARLALLSEIPGRWRRLVTRWSRRHKRYRRDGLPEANVEYFIYQTLVGAWPLEKERLTPYLEKALREAKLRTSWTRPDPGYEKAVREFALALLADERFRAELEQFLAPLIPAGRINGLSQTLLRLVYPGVPDIYQGSELWDLSLVDPDNRRPVDFAHRQRLLAQLPRLSPEQIMARMDEGLPKLWLLRQGLHLRRRRSELFGPQGGYRPLNVTGKKAEHLVACLRGEAVVALAPRLVLGLRGAWRDTRLTLPPGSWRNLLTGEDFAGGQRLMTQLLGCFPVGLLEKEPT</sequence>
<dbReference type="PANTHER" id="PTHR10357">
    <property type="entry name" value="ALPHA-AMYLASE FAMILY MEMBER"/>
    <property type="match status" value="1"/>
</dbReference>
<gene>
    <name evidence="2" type="primary">treY</name>
    <name evidence="2" type="ORF">ENN98_04895</name>
</gene>
<dbReference type="EMBL" id="DSDS01000111">
    <property type="protein sequence ID" value="HET98019.1"/>
    <property type="molecule type" value="Genomic_DNA"/>
</dbReference>
<organism evidence="2">
    <name type="scientific">Desulfurivibrio alkaliphilus</name>
    <dbReference type="NCBI Taxonomy" id="427923"/>
    <lineage>
        <taxon>Bacteria</taxon>
        <taxon>Pseudomonadati</taxon>
        <taxon>Thermodesulfobacteriota</taxon>
        <taxon>Desulfobulbia</taxon>
        <taxon>Desulfobulbales</taxon>
        <taxon>Desulfobulbaceae</taxon>
        <taxon>Desulfurivibrio</taxon>
    </lineage>
</organism>
<dbReference type="CDD" id="cd11336">
    <property type="entry name" value="AmyAc_MTSase"/>
    <property type="match status" value="1"/>
</dbReference>
<dbReference type="InterPro" id="IPR006047">
    <property type="entry name" value="GH13_cat_dom"/>
</dbReference>
<dbReference type="Gene3D" id="3.20.20.80">
    <property type="entry name" value="Glycosidases"/>
    <property type="match status" value="3"/>
</dbReference>
<evidence type="ECO:0000313" key="2">
    <source>
        <dbReference type="EMBL" id="HET98019.1"/>
    </source>
</evidence>
<dbReference type="PANTHER" id="PTHR10357:SF216">
    <property type="entry name" value="MALTOOLIGOSYL TREHALOSE SYNTHASE-RELATED"/>
    <property type="match status" value="1"/>
</dbReference>
<dbReference type="InterPro" id="IPR012767">
    <property type="entry name" value="Trehalose_TreY"/>
</dbReference>
<dbReference type="Gene3D" id="3.30.1590.10">
    <property type="entry name" value="Maltooligosyl trehalose synthase, domain 2"/>
    <property type="match status" value="1"/>
</dbReference>
<accession>A0A7C2XZG3</accession>
<feature type="domain" description="Glycosyl hydrolase family 13 catalytic" evidence="1">
    <location>
        <begin position="18"/>
        <end position="792"/>
    </location>
</feature>